<evidence type="ECO:0000313" key="2">
    <source>
        <dbReference type="Proteomes" id="UP000283678"/>
    </source>
</evidence>
<accession>A0A412YUI3</accession>
<dbReference type="Gene3D" id="3.40.140.30">
    <property type="entry name" value="Hypothetical protein TM1506"/>
    <property type="match status" value="1"/>
</dbReference>
<dbReference type="GO" id="GO:0003824">
    <property type="term" value="F:catalytic activity"/>
    <property type="evidence" value="ECO:0007669"/>
    <property type="project" value="InterPro"/>
</dbReference>
<dbReference type="Pfam" id="PF08973">
    <property type="entry name" value="TM1506"/>
    <property type="match status" value="1"/>
</dbReference>
<dbReference type="Proteomes" id="UP000283678">
    <property type="component" value="Unassembled WGS sequence"/>
</dbReference>
<dbReference type="SUPFAM" id="SSF53927">
    <property type="entry name" value="Cytidine deaminase-like"/>
    <property type="match status" value="1"/>
</dbReference>
<comment type="caution">
    <text evidence="1">The sequence shown here is derived from an EMBL/GenBank/DDBJ whole genome shotgun (WGS) entry which is preliminary data.</text>
</comment>
<gene>
    <name evidence="1" type="ORF">DWW04_20660</name>
</gene>
<dbReference type="InterPro" id="IPR015067">
    <property type="entry name" value="DUF1893_TM1506-like"/>
</dbReference>
<protein>
    <submittedName>
        <fullName evidence="1">DUF1893 domain-containing protein</fullName>
    </submittedName>
</protein>
<proteinExistence type="predicted"/>
<dbReference type="AlphaFoldDB" id="A0A412YUI3"/>
<name>A0A412YUI3_9BACT</name>
<dbReference type="EMBL" id="QRZL01000032">
    <property type="protein sequence ID" value="RGV69945.1"/>
    <property type="molecule type" value="Genomic_DNA"/>
</dbReference>
<organism evidence="1 2">
    <name type="scientific">Phocaeicola dorei</name>
    <dbReference type="NCBI Taxonomy" id="357276"/>
    <lineage>
        <taxon>Bacteria</taxon>
        <taxon>Pseudomonadati</taxon>
        <taxon>Bacteroidota</taxon>
        <taxon>Bacteroidia</taxon>
        <taxon>Bacteroidales</taxon>
        <taxon>Bacteroidaceae</taxon>
        <taxon>Phocaeicola</taxon>
    </lineage>
</organism>
<evidence type="ECO:0000313" key="1">
    <source>
        <dbReference type="EMBL" id="RGV69945.1"/>
    </source>
</evidence>
<dbReference type="InterPro" id="IPR016193">
    <property type="entry name" value="Cytidine_deaminase-like"/>
</dbReference>
<dbReference type="InterPro" id="IPR037081">
    <property type="entry name" value="Hyp_TM1506"/>
</dbReference>
<sequence>MMDDLVELLHRDNHTLVVANGEIYTFHGRGISDLYKLFREDPGFLKGASVADKVVGKGAAALMILGGVEELYADIASEPALCLLKTAPIRVSYKEKVPQIRNRTQTDCCPVEKLCRDAETAEKCLPLIKGFMNSIK</sequence>
<reference evidence="1 2" key="1">
    <citation type="submission" date="2018-08" db="EMBL/GenBank/DDBJ databases">
        <title>A genome reference for cultivated species of the human gut microbiota.</title>
        <authorList>
            <person name="Zou Y."/>
            <person name="Xue W."/>
            <person name="Luo G."/>
        </authorList>
    </citation>
    <scope>NUCLEOTIDE SEQUENCE [LARGE SCALE GENOMIC DNA]</scope>
    <source>
        <strain evidence="1 2">AF14-1AC</strain>
    </source>
</reference>